<dbReference type="AlphaFoldDB" id="A0A382F9P0"/>
<organism evidence="3">
    <name type="scientific">marine metagenome</name>
    <dbReference type="NCBI Taxonomy" id="408172"/>
    <lineage>
        <taxon>unclassified sequences</taxon>
        <taxon>metagenomes</taxon>
        <taxon>ecological metagenomes</taxon>
    </lineage>
</organism>
<dbReference type="EMBL" id="UINC01048359">
    <property type="protein sequence ID" value="SVB58797.1"/>
    <property type="molecule type" value="Genomic_DNA"/>
</dbReference>
<dbReference type="NCBIfam" id="TIGR01760">
    <property type="entry name" value="tape_meas_TP901"/>
    <property type="match status" value="1"/>
</dbReference>
<dbReference type="InterPro" id="IPR010090">
    <property type="entry name" value="Phage_tape_meas"/>
</dbReference>
<keyword evidence="1" id="KW-1188">Viral release from host cell</keyword>
<protein>
    <recommendedName>
        <fullName evidence="2">Phage tail tape measure protein domain-containing protein</fullName>
    </recommendedName>
</protein>
<proteinExistence type="predicted"/>
<feature type="non-terminal residue" evidence="3">
    <location>
        <position position="519"/>
    </location>
</feature>
<dbReference type="PANTHER" id="PTHR37813:SF1">
    <property type="entry name" value="FELS-2 PROPHAGE PROTEIN"/>
    <property type="match status" value="1"/>
</dbReference>
<reference evidence="3" key="1">
    <citation type="submission" date="2018-05" db="EMBL/GenBank/DDBJ databases">
        <authorList>
            <person name="Lanie J.A."/>
            <person name="Ng W.-L."/>
            <person name="Kazmierczak K.M."/>
            <person name="Andrzejewski T.M."/>
            <person name="Davidsen T.M."/>
            <person name="Wayne K.J."/>
            <person name="Tettelin H."/>
            <person name="Glass J.I."/>
            <person name="Rusch D."/>
            <person name="Podicherti R."/>
            <person name="Tsui H.-C.T."/>
            <person name="Winkler M.E."/>
        </authorList>
    </citation>
    <scope>NUCLEOTIDE SEQUENCE</scope>
</reference>
<feature type="domain" description="Phage tail tape measure protein" evidence="2">
    <location>
        <begin position="133"/>
        <end position="339"/>
    </location>
</feature>
<sequence length="519" mass="54867">MAERFNLTAVLQLQAPTNTAQVMGQVQKQLGKLGVVNLKINADTRSLAAVQGQLQKVDKSARSAGKGMGLFGRNISEAARRFSVITIATGSFIALARSIKNAVGAAITFEREMVKISQVTGHTLSNLSGLSGEVTRLSTTLGVANQSLLETSRILAQAGFSALKTRQALEVLANTTLAPSFDNIIDTTEGAIAILNQFGREAKRTGNEIQFLEDALDAINQVSKTFAVESKDLITAVRRTGGVFEAAGGKINELIALFTSVRQTTRESAETIATGFRTIFTRLQRSETLDALEQLGISLSDVEGKFIGPLKAIEALAAGLAGLDPKDVRFAEIVEQLGGFRQVGKVIPLIKQYAVATEALAVANMSAGSTSKDAQTAQQALAVQFSKVVQQFDALIRKFSESDAFRGMAKTIIKLAETFLKFAESLEKVLPLLAGVAAIKIGRSLAPALGGLFGGGRGKQFGGVVRGFSGGGFVPGAGDRDTVPAMLQPGEFVIKKRSANKLGANKLQSMNRYADGGKT</sequence>
<name>A0A382F9P0_9ZZZZ</name>
<evidence type="ECO:0000256" key="1">
    <source>
        <dbReference type="ARBA" id="ARBA00022612"/>
    </source>
</evidence>
<evidence type="ECO:0000313" key="3">
    <source>
        <dbReference type="EMBL" id="SVB58797.1"/>
    </source>
</evidence>
<dbReference type="PANTHER" id="PTHR37813">
    <property type="entry name" value="FELS-2 PROPHAGE PROTEIN"/>
    <property type="match status" value="1"/>
</dbReference>
<gene>
    <name evidence="3" type="ORF">METZ01_LOCUS211651</name>
</gene>
<dbReference type="Pfam" id="PF10145">
    <property type="entry name" value="PhageMin_Tail"/>
    <property type="match status" value="1"/>
</dbReference>
<evidence type="ECO:0000259" key="2">
    <source>
        <dbReference type="Pfam" id="PF10145"/>
    </source>
</evidence>
<accession>A0A382F9P0</accession>